<comment type="cofactor">
    <cofactor evidence="11">
        <name>NADPH</name>
        <dbReference type="ChEBI" id="CHEBI:57783"/>
    </cofactor>
</comment>
<evidence type="ECO:0000256" key="4">
    <source>
        <dbReference type="ARBA" id="ARBA00022643"/>
    </source>
</evidence>
<dbReference type="PANTHER" id="PTHR43665:SF1">
    <property type="entry name" value="ISOPENTENYL-DIPHOSPHATE DELTA-ISOMERASE"/>
    <property type="match status" value="1"/>
</dbReference>
<evidence type="ECO:0000256" key="6">
    <source>
        <dbReference type="ARBA" id="ARBA00022842"/>
    </source>
</evidence>
<dbReference type="EMBL" id="CP157484">
    <property type="protein sequence ID" value="XBO40998.1"/>
    <property type="molecule type" value="Genomic_DNA"/>
</dbReference>
<feature type="binding site" evidence="11">
    <location>
        <begin position="81"/>
        <end position="83"/>
    </location>
    <ligand>
        <name>FMN</name>
        <dbReference type="ChEBI" id="CHEBI:58210"/>
    </ligand>
</feature>
<evidence type="ECO:0000256" key="10">
    <source>
        <dbReference type="ARBA" id="ARBA00025810"/>
    </source>
</evidence>
<feature type="binding site" evidence="11">
    <location>
        <begin position="23"/>
        <end position="24"/>
    </location>
    <ligand>
        <name>substrate</name>
    </ligand>
</feature>
<feature type="binding site" evidence="11">
    <location>
        <begin position="286"/>
        <end position="288"/>
    </location>
    <ligand>
        <name>FMN</name>
        <dbReference type="ChEBI" id="CHEBI:58210"/>
    </ligand>
</feature>
<comment type="subunit">
    <text evidence="10 11">Homooctamer. Dimer of tetramers.</text>
</comment>
<dbReference type="AlphaFoldDB" id="A0AAU7JL63"/>
<evidence type="ECO:0000256" key="8">
    <source>
        <dbReference type="ARBA" id="ARBA00023229"/>
    </source>
</evidence>
<dbReference type="InterPro" id="IPR011179">
    <property type="entry name" value="IPdP_isomerase"/>
</dbReference>
<evidence type="ECO:0000256" key="3">
    <source>
        <dbReference type="ARBA" id="ARBA00022630"/>
    </source>
</evidence>
<feature type="binding site" evidence="11">
    <location>
        <position position="175"/>
    </location>
    <ligand>
        <name>substrate</name>
    </ligand>
</feature>
<keyword evidence="5 11" id="KW-0479">Metal-binding</keyword>
<keyword evidence="3 11" id="KW-0285">Flavoprotein</keyword>
<keyword evidence="4 11" id="KW-0288">FMN</keyword>
<dbReference type="GO" id="GO:0070402">
    <property type="term" value="F:NADPH binding"/>
    <property type="evidence" value="ECO:0007669"/>
    <property type="project" value="UniProtKB-UniRule"/>
</dbReference>
<dbReference type="NCBIfam" id="TIGR02151">
    <property type="entry name" value="IPP_isom_2"/>
    <property type="match status" value="1"/>
</dbReference>
<feature type="binding site" evidence="11">
    <location>
        <position position="232"/>
    </location>
    <ligand>
        <name>FMN</name>
        <dbReference type="ChEBI" id="CHEBI:58210"/>
    </ligand>
</feature>
<feature type="binding site" evidence="11">
    <location>
        <begin position="111"/>
        <end position="113"/>
    </location>
    <ligand>
        <name>substrate</name>
    </ligand>
</feature>
<feature type="binding site" evidence="11">
    <location>
        <position position="111"/>
    </location>
    <ligand>
        <name>FMN</name>
        <dbReference type="ChEBI" id="CHEBI:58210"/>
    </ligand>
</feature>
<feature type="binding site" evidence="11">
    <location>
        <position position="80"/>
    </location>
    <ligand>
        <name>FMN</name>
        <dbReference type="ChEBI" id="CHEBI:58210"/>
    </ligand>
</feature>
<organism evidence="13">
    <name type="scientific">Alsobacter sp. KACC 23698</name>
    <dbReference type="NCBI Taxonomy" id="3149229"/>
    <lineage>
        <taxon>Bacteria</taxon>
        <taxon>Pseudomonadati</taxon>
        <taxon>Pseudomonadota</taxon>
        <taxon>Alphaproteobacteria</taxon>
        <taxon>Hyphomicrobiales</taxon>
        <taxon>Alsobacteraceae</taxon>
        <taxon>Alsobacter</taxon>
    </lineage>
</organism>
<evidence type="ECO:0000256" key="1">
    <source>
        <dbReference type="ARBA" id="ARBA00001917"/>
    </source>
</evidence>
<comment type="function">
    <text evidence="11">Involved in the biosynthesis of isoprenoids. Catalyzes the 1,3-allylic rearrangement of the homoallylic substrate isopentenyl (IPP) to its allylic isomer, dimethylallyl diphosphate (DMAPP).</text>
</comment>
<dbReference type="HAMAP" id="MF_00354">
    <property type="entry name" value="Idi_2"/>
    <property type="match status" value="1"/>
</dbReference>
<dbReference type="GO" id="GO:0005737">
    <property type="term" value="C:cytoplasm"/>
    <property type="evidence" value="ECO:0007669"/>
    <property type="project" value="UniProtKB-SubCell"/>
</dbReference>
<dbReference type="InterPro" id="IPR000262">
    <property type="entry name" value="FMN-dep_DH"/>
</dbReference>
<keyword evidence="2 11" id="KW-0963">Cytoplasm</keyword>
<keyword evidence="9 11" id="KW-0413">Isomerase</keyword>
<comment type="cofactor">
    <cofactor evidence="1 11">
        <name>FMN</name>
        <dbReference type="ChEBI" id="CHEBI:58210"/>
    </cofactor>
</comment>
<dbReference type="SUPFAM" id="SSF51395">
    <property type="entry name" value="FMN-linked oxidoreductases"/>
    <property type="match status" value="1"/>
</dbReference>
<dbReference type="Pfam" id="PF01070">
    <property type="entry name" value="FMN_dh"/>
    <property type="match status" value="1"/>
</dbReference>
<evidence type="ECO:0000259" key="12">
    <source>
        <dbReference type="Pfam" id="PF01070"/>
    </source>
</evidence>
<dbReference type="CDD" id="cd02811">
    <property type="entry name" value="IDI-2_FMN"/>
    <property type="match status" value="1"/>
</dbReference>
<feature type="binding site" evidence="11">
    <location>
        <position position="140"/>
    </location>
    <ligand>
        <name>FMN</name>
        <dbReference type="ChEBI" id="CHEBI:58210"/>
    </ligand>
</feature>
<keyword evidence="8 11" id="KW-0414">Isoprene biosynthesis</keyword>
<comment type="catalytic activity">
    <reaction evidence="11">
        <text>isopentenyl diphosphate = dimethylallyl diphosphate</text>
        <dbReference type="Rhea" id="RHEA:23284"/>
        <dbReference type="ChEBI" id="CHEBI:57623"/>
        <dbReference type="ChEBI" id="CHEBI:128769"/>
        <dbReference type="EC" id="5.3.3.2"/>
    </reaction>
</comment>
<comment type="similarity">
    <text evidence="11">Belongs to the IPP isomerase type 2 family.</text>
</comment>
<dbReference type="PANTHER" id="PTHR43665">
    <property type="entry name" value="ISOPENTENYL-DIPHOSPHATE DELTA-ISOMERASE"/>
    <property type="match status" value="1"/>
</dbReference>
<protein>
    <recommendedName>
        <fullName evidence="11">Isopentenyl-diphosphate delta-isomerase</fullName>
        <shortName evidence="11">IPP isomerase</shortName>
        <ecNumber evidence="11">5.3.3.2</ecNumber>
    </recommendedName>
    <alternativeName>
        <fullName evidence="11">Isopentenyl diphosphate:dimethylallyl diphosphate isomerase</fullName>
    </alternativeName>
    <alternativeName>
        <fullName evidence="11">Isopentenyl pyrophosphate isomerase</fullName>
    </alternativeName>
    <alternativeName>
        <fullName evidence="11">Type 2 isopentenyl diphosphate isomerase</fullName>
        <shortName evidence="11">IDI-2</shortName>
    </alternativeName>
</protein>
<dbReference type="GO" id="GO:0008299">
    <property type="term" value="P:isoprenoid biosynthetic process"/>
    <property type="evidence" value="ECO:0007669"/>
    <property type="project" value="UniProtKB-UniRule"/>
</dbReference>
<dbReference type="GO" id="GO:0004452">
    <property type="term" value="F:isopentenyl-diphosphate delta-isomerase activity"/>
    <property type="evidence" value="ECO:0007669"/>
    <property type="project" value="UniProtKB-UniRule"/>
</dbReference>
<evidence type="ECO:0000256" key="5">
    <source>
        <dbReference type="ARBA" id="ARBA00022723"/>
    </source>
</evidence>
<dbReference type="GO" id="GO:0000287">
    <property type="term" value="F:magnesium ion binding"/>
    <property type="evidence" value="ECO:0007669"/>
    <property type="project" value="UniProtKB-UniRule"/>
</dbReference>
<comment type="cofactor">
    <cofactor evidence="11">
        <name>Mg(2+)</name>
        <dbReference type="ChEBI" id="CHEBI:18420"/>
    </cofactor>
</comment>
<proteinExistence type="inferred from homology"/>
<dbReference type="GO" id="GO:0010181">
    <property type="term" value="F:FMN binding"/>
    <property type="evidence" value="ECO:0007669"/>
    <property type="project" value="UniProtKB-UniRule"/>
</dbReference>
<dbReference type="Gene3D" id="3.20.20.70">
    <property type="entry name" value="Aldolase class I"/>
    <property type="match status" value="1"/>
</dbReference>
<evidence type="ECO:0000256" key="9">
    <source>
        <dbReference type="ARBA" id="ARBA00023235"/>
    </source>
</evidence>
<reference evidence="13" key="1">
    <citation type="submission" date="2024-05" db="EMBL/GenBank/DDBJ databases">
        <authorList>
            <person name="Kim S."/>
            <person name="Heo J."/>
            <person name="Choi H."/>
            <person name="Choi Y."/>
            <person name="Kwon S.-W."/>
            <person name="Kim Y."/>
        </authorList>
    </citation>
    <scope>NUCLEOTIDE SEQUENCE</scope>
    <source>
        <strain evidence="13">KACC 23698</strain>
    </source>
</reference>
<feature type="binding site" evidence="11">
    <location>
        <begin position="307"/>
        <end position="308"/>
    </location>
    <ligand>
        <name>FMN</name>
        <dbReference type="ChEBI" id="CHEBI:58210"/>
    </ligand>
</feature>
<feature type="binding site" evidence="11">
    <location>
        <position position="176"/>
    </location>
    <ligand>
        <name>Mg(2+)</name>
        <dbReference type="ChEBI" id="CHEBI:18420"/>
    </ligand>
</feature>
<feature type="binding site" evidence="11">
    <location>
        <position position="237"/>
    </location>
    <ligand>
        <name>FMN</name>
        <dbReference type="ChEBI" id="CHEBI:58210"/>
    </ligand>
</feature>
<feature type="domain" description="FMN-dependent dehydrogenase" evidence="12">
    <location>
        <begin position="191"/>
        <end position="350"/>
    </location>
</feature>
<dbReference type="EC" id="5.3.3.2" evidence="11"/>
<dbReference type="GO" id="GO:0016491">
    <property type="term" value="F:oxidoreductase activity"/>
    <property type="evidence" value="ECO:0007669"/>
    <property type="project" value="InterPro"/>
</dbReference>
<keyword evidence="6 11" id="KW-0460">Magnesium</keyword>
<evidence type="ECO:0000313" key="13">
    <source>
        <dbReference type="EMBL" id="XBO40998.1"/>
    </source>
</evidence>
<dbReference type="RefSeq" id="WP_406857851.1">
    <property type="nucleotide sequence ID" value="NZ_CP157484.1"/>
</dbReference>
<evidence type="ECO:0000256" key="11">
    <source>
        <dbReference type="HAMAP-Rule" id="MF_00354"/>
    </source>
</evidence>
<keyword evidence="7 11" id="KW-0521">NADP</keyword>
<sequence length="367" mass="38073">MTRASPDRPKPAAVLPMSDIERRKNEHLDIVLSGAGRARVSSRLDEVVFEHCALPEMDIAEVDLSVEVFGKRLAAPLLISSMTGGPRRAGAINAHLAEAAQRLGVAFAVGSQRVALEAGVGIGLGADLRSIAPEALLLANFGAAQLNEGWGVEEARRVVDMIAADALIVHLNVLQEAVQPGGDRNWAGLLDRLAEVVRGVSVPVVVKEVGNGISGRVARRLVEIGVAGVDVSGAGGTSWAAVESERAQGRAARMAAAFAGWGIPTAVAIADVRAACPHALVIGSGGVRDGLDVARALRLGADLAGQAAGVLEAAVQSADAVVEHFEAVMAELRIACFCTGSRTLAELRRAPLAQEPCWVRHEVLGAL</sequence>
<dbReference type="PIRSF" id="PIRSF003314">
    <property type="entry name" value="IPP_isomerase"/>
    <property type="match status" value="1"/>
</dbReference>
<dbReference type="InterPro" id="IPR013785">
    <property type="entry name" value="Aldolase_TIM"/>
</dbReference>
<evidence type="ECO:0000256" key="2">
    <source>
        <dbReference type="ARBA" id="ARBA00022490"/>
    </source>
</evidence>
<evidence type="ECO:0000256" key="7">
    <source>
        <dbReference type="ARBA" id="ARBA00022857"/>
    </source>
</evidence>
<gene>
    <name evidence="11 13" type="primary">fni</name>
    <name evidence="13" type="ORF">ABEG18_09635</name>
</gene>
<feature type="binding site" evidence="11">
    <location>
        <position position="207"/>
    </location>
    <ligand>
        <name>FMN</name>
        <dbReference type="ChEBI" id="CHEBI:58210"/>
    </ligand>
</feature>
<accession>A0AAU7JL63</accession>
<name>A0AAU7JL63_9HYPH</name>
<comment type="subcellular location">
    <subcellularLocation>
        <location evidence="11">Cytoplasm</location>
    </subcellularLocation>
</comment>